<keyword evidence="5 7" id="KW-0472">Membrane</keyword>
<dbReference type="Pfam" id="PF01529">
    <property type="entry name" value="DHHC"/>
    <property type="match status" value="1"/>
</dbReference>
<dbReference type="EC" id="2.3.1.225" evidence="7"/>
<sequence length="385" mass="44697">MWAPGLGYFFYVLLLPILICTAVCSQMNLVGGLTCAFLGILITGIVSIPYFSVAAIDPGIIPSKRFSGNAKLCGFKNYAYRMNFYHKLQLTHSYLQYCHNCLIFQPEEAYHCKECDLCINKKYFHHPFFLKCIGQRTIHYYILFLALNLFKNFYFFIVCCAALAFSLISPLIFFFICIGAMAGDMAFMHHCGKWIYETQIDPQQEREKIIQDFKTFLFDFEIPPSKYKLIKVMKSTYKGLGNKKNLKSVSFKKVVPQNGQSSIDHSHNLMMKLRISTDTSVDPLQDSNKDQKSKLNTSIKIKSKLLDSPDELRIKRNKNTSKRKEDEMRIEDIQDESDDRDLFEILNEPQERSRNKLRGIVNKTKQLQQSFGEEPKQVSWEDNFL</sequence>
<evidence type="ECO:0000256" key="5">
    <source>
        <dbReference type="ARBA" id="ARBA00023136"/>
    </source>
</evidence>
<dbReference type="GO" id="GO:0005783">
    <property type="term" value="C:endoplasmic reticulum"/>
    <property type="evidence" value="ECO:0007669"/>
    <property type="project" value="TreeGrafter"/>
</dbReference>
<comment type="subcellular location">
    <subcellularLocation>
        <location evidence="1">Membrane</location>
        <topology evidence="1">Multi-pass membrane protein</topology>
    </subcellularLocation>
</comment>
<comment type="caution">
    <text evidence="9">The sequence shown here is derived from an EMBL/GenBank/DDBJ whole genome shotgun (WGS) entry which is preliminary data.</text>
</comment>
<organism evidence="9 10">
    <name type="scientific">Euplotes crassus</name>
    <dbReference type="NCBI Taxonomy" id="5936"/>
    <lineage>
        <taxon>Eukaryota</taxon>
        <taxon>Sar</taxon>
        <taxon>Alveolata</taxon>
        <taxon>Ciliophora</taxon>
        <taxon>Intramacronucleata</taxon>
        <taxon>Spirotrichea</taxon>
        <taxon>Hypotrichia</taxon>
        <taxon>Euplotida</taxon>
        <taxon>Euplotidae</taxon>
        <taxon>Moneuplotes</taxon>
    </lineage>
</organism>
<dbReference type="GO" id="GO:0005794">
    <property type="term" value="C:Golgi apparatus"/>
    <property type="evidence" value="ECO:0007669"/>
    <property type="project" value="TreeGrafter"/>
</dbReference>
<comment type="catalytic activity">
    <reaction evidence="7">
        <text>L-cysteinyl-[protein] + hexadecanoyl-CoA = S-hexadecanoyl-L-cysteinyl-[protein] + CoA</text>
        <dbReference type="Rhea" id="RHEA:36683"/>
        <dbReference type="Rhea" id="RHEA-COMP:10131"/>
        <dbReference type="Rhea" id="RHEA-COMP:11032"/>
        <dbReference type="ChEBI" id="CHEBI:29950"/>
        <dbReference type="ChEBI" id="CHEBI:57287"/>
        <dbReference type="ChEBI" id="CHEBI:57379"/>
        <dbReference type="ChEBI" id="CHEBI:74151"/>
        <dbReference type="EC" id="2.3.1.225"/>
    </reaction>
</comment>
<keyword evidence="4 7" id="KW-1133">Transmembrane helix</keyword>
<name>A0AAD1UMT8_EUPCR</name>
<feature type="domain" description="Palmitoyltransferase DHHC" evidence="8">
    <location>
        <begin position="94"/>
        <end position="165"/>
    </location>
</feature>
<dbReference type="EMBL" id="CAMPGE010011896">
    <property type="protein sequence ID" value="CAI2370696.1"/>
    <property type="molecule type" value="Genomic_DNA"/>
</dbReference>
<keyword evidence="6 7" id="KW-0012">Acyltransferase</keyword>
<evidence type="ECO:0000313" key="9">
    <source>
        <dbReference type="EMBL" id="CAI2370696.1"/>
    </source>
</evidence>
<dbReference type="GO" id="GO:0006612">
    <property type="term" value="P:protein targeting to membrane"/>
    <property type="evidence" value="ECO:0007669"/>
    <property type="project" value="TreeGrafter"/>
</dbReference>
<feature type="transmembrane region" description="Helical" evidence="7">
    <location>
        <begin position="36"/>
        <end position="56"/>
    </location>
</feature>
<comment type="domain">
    <text evidence="7">The DHHC domain is required for palmitoyltransferase activity.</text>
</comment>
<dbReference type="InterPro" id="IPR001594">
    <property type="entry name" value="Palmitoyltrfase_DHHC"/>
</dbReference>
<keyword evidence="3 7" id="KW-0812">Transmembrane</keyword>
<feature type="transmembrane region" description="Helical" evidence="7">
    <location>
        <begin position="153"/>
        <end position="178"/>
    </location>
</feature>
<dbReference type="PANTHER" id="PTHR22883">
    <property type="entry name" value="ZINC FINGER DHHC DOMAIN CONTAINING PROTEIN"/>
    <property type="match status" value="1"/>
</dbReference>
<evidence type="ECO:0000259" key="8">
    <source>
        <dbReference type="Pfam" id="PF01529"/>
    </source>
</evidence>
<keyword evidence="2 7" id="KW-0808">Transferase</keyword>
<accession>A0AAD1UMT8</accession>
<evidence type="ECO:0000313" key="10">
    <source>
        <dbReference type="Proteomes" id="UP001295684"/>
    </source>
</evidence>
<dbReference type="InterPro" id="IPR039859">
    <property type="entry name" value="PFA4/ZDH16/20/ERF2-like"/>
</dbReference>
<gene>
    <name evidence="9" type="ORF">ECRASSUSDP1_LOCUS12014</name>
</gene>
<evidence type="ECO:0000256" key="1">
    <source>
        <dbReference type="ARBA" id="ARBA00004141"/>
    </source>
</evidence>
<evidence type="ECO:0000256" key="7">
    <source>
        <dbReference type="RuleBase" id="RU079119"/>
    </source>
</evidence>
<protein>
    <recommendedName>
        <fullName evidence="7">Palmitoyltransferase</fullName>
        <ecNumber evidence="7">2.3.1.225</ecNumber>
    </recommendedName>
</protein>
<dbReference type="Proteomes" id="UP001295684">
    <property type="component" value="Unassembled WGS sequence"/>
</dbReference>
<dbReference type="PROSITE" id="PS50216">
    <property type="entry name" value="DHHC"/>
    <property type="match status" value="1"/>
</dbReference>
<dbReference type="GO" id="GO:0019706">
    <property type="term" value="F:protein-cysteine S-palmitoyltransferase activity"/>
    <property type="evidence" value="ECO:0007669"/>
    <property type="project" value="UniProtKB-EC"/>
</dbReference>
<evidence type="ECO:0000256" key="6">
    <source>
        <dbReference type="ARBA" id="ARBA00023315"/>
    </source>
</evidence>
<dbReference type="GO" id="GO:0016020">
    <property type="term" value="C:membrane"/>
    <property type="evidence" value="ECO:0007669"/>
    <property type="project" value="UniProtKB-SubCell"/>
</dbReference>
<evidence type="ECO:0000256" key="4">
    <source>
        <dbReference type="ARBA" id="ARBA00022989"/>
    </source>
</evidence>
<feature type="transmembrane region" description="Helical" evidence="7">
    <location>
        <begin position="6"/>
        <end position="24"/>
    </location>
</feature>
<evidence type="ECO:0000256" key="2">
    <source>
        <dbReference type="ARBA" id="ARBA00022679"/>
    </source>
</evidence>
<evidence type="ECO:0000256" key="3">
    <source>
        <dbReference type="ARBA" id="ARBA00022692"/>
    </source>
</evidence>
<reference evidence="9" key="1">
    <citation type="submission" date="2023-07" db="EMBL/GenBank/DDBJ databases">
        <authorList>
            <consortium name="AG Swart"/>
            <person name="Singh M."/>
            <person name="Singh A."/>
            <person name="Seah K."/>
            <person name="Emmerich C."/>
        </authorList>
    </citation>
    <scope>NUCLEOTIDE SEQUENCE</scope>
    <source>
        <strain evidence="9">DP1</strain>
    </source>
</reference>
<keyword evidence="10" id="KW-1185">Reference proteome</keyword>
<comment type="similarity">
    <text evidence="7">Belongs to the DHHC palmitoyltransferase family.</text>
</comment>
<proteinExistence type="inferred from homology"/>
<dbReference type="AlphaFoldDB" id="A0AAD1UMT8"/>